<dbReference type="SMART" id="SM00421">
    <property type="entry name" value="HTH_LUXR"/>
    <property type="match status" value="1"/>
</dbReference>
<dbReference type="EMBL" id="JFKE01000002">
    <property type="protein sequence ID" value="KAJ56818.1"/>
    <property type="molecule type" value="Genomic_DNA"/>
</dbReference>
<dbReference type="InterPro" id="IPR005143">
    <property type="entry name" value="TF_LuxR_autoind-bd_dom"/>
</dbReference>
<dbReference type="InterPro" id="IPR036693">
    <property type="entry name" value="TF_LuxR_autoind-bd_dom_sf"/>
</dbReference>
<comment type="caution">
    <text evidence="5">The sequence shown here is derived from an EMBL/GenBank/DDBJ whole genome shotgun (WGS) entry which is preliminary data.</text>
</comment>
<keyword evidence="2" id="KW-0238">DNA-binding</keyword>
<keyword evidence="1" id="KW-0805">Transcription regulation</keyword>
<dbReference type="Pfam" id="PF00196">
    <property type="entry name" value="GerE"/>
    <property type="match status" value="1"/>
</dbReference>
<dbReference type="Gene3D" id="1.10.10.10">
    <property type="entry name" value="Winged helix-like DNA-binding domain superfamily/Winged helix DNA-binding domain"/>
    <property type="match status" value="1"/>
</dbReference>
<evidence type="ECO:0000313" key="6">
    <source>
        <dbReference type="Proteomes" id="UP000026249"/>
    </source>
</evidence>
<protein>
    <recommendedName>
        <fullName evidence="4">HTH luxR-type domain-containing protein</fullName>
    </recommendedName>
</protein>
<dbReference type="Proteomes" id="UP000026249">
    <property type="component" value="Unassembled WGS sequence"/>
</dbReference>
<dbReference type="SUPFAM" id="SSF46894">
    <property type="entry name" value="C-terminal effector domain of the bipartite response regulators"/>
    <property type="match status" value="1"/>
</dbReference>
<evidence type="ECO:0000256" key="2">
    <source>
        <dbReference type="ARBA" id="ARBA00023125"/>
    </source>
</evidence>
<evidence type="ECO:0000256" key="3">
    <source>
        <dbReference type="ARBA" id="ARBA00023163"/>
    </source>
</evidence>
<sequence>MTVNFANIDNLTIPAMHEATAAQVLETIEDIIAADAIEDTWACLTEFCAQMGFPRLFYGFTNFRTEQSFGAAEDFLLLSNACERYVKPFVEGEMFRKAPMVRWANTHTGVQSWQMIADEIAQGKLTDEELSVVAFNKEHGVTSGYTISFQENSTRNRGALAFIGPKGAAQSVADEIWALHGRVLQMVANVAHLKITRLPHYGTRRHLTERQREVLAWVGDGKTNQDIATILGLTSATVEKHLRLAREVLDVETTAQAVLKAAVQNQIFAIKP</sequence>
<organism evidence="5 6">
    <name type="scientific">Actibacterium mucosum KCTC 23349</name>
    <dbReference type="NCBI Taxonomy" id="1454373"/>
    <lineage>
        <taxon>Bacteria</taxon>
        <taxon>Pseudomonadati</taxon>
        <taxon>Pseudomonadota</taxon>
        <taxon>Alphaproteobacteria</taxon>
        <taxon>Rhodobacterales</taxon>
        <taxon>Roseobacteraceae</taxon>
        <taxon>Actibacterium</taxon>
    </lineage>
</organism>
<dbReference type="PROSITE" id="PS50043">
    <property type="entry name" value="HTH_LUXR_2"/>
    <property type="match status" value="1"/>
</dbReference>
<keyword evidence="3" id="KW-0804">Transcription</keyword>
<reference evidence="5 6" key="1">
    <citation type="submission" date="2014-03" db="EMBL/GenBank/DDBJ databases">
        <title>Draft Genome Sequence of Actibacterium mucosum KCTC 23349, a Marine Alphaproteobacterium with Complex Ionic Requirements Isolated from Mediterranean Seawater at Malvarrosa Beach, Valencia, Spain.</title>
        <authorList>
            <person name="Arahal D.R."/>
            <person name="Shao Z."/>
            <person name="Lai Q."/>
            <person name="Pujalte M.J."/>
        </authorList>
    </citation>
    <scope>NUCLEOTIDE SEQUENCE [LARGE SCALE GENOMIC DNA]</scope>
    <source>
        <strain evidence="5 6">KCTC 23349</strain>
    </source>
</reference>
<feature type="domain" description="HTH luxR-type" evidence="4">
    <location>
        <begin position="200"/>
        <end position="265"/>
    </location>
</feature>
<dbReference type="Pfam" id="PF03472">
    <property type="entry name" value="Autoind_bind"/>
    <property type="match status" value="1"/>
</dbReference>
<dbReference type="RefSeq" id="WP_236626204.1">
    <property type="nucleotide sequence ID" value="NZ_JFKE01000002.1"/>
</dbReference>
<dbReference type="PANTHER" id="PTHR44688">
    <property type="entry name" value="DNA-BINDING TRANSCRIPTIONAL ACTIVATOR DEVR_DOSR"/>
    <property type="match status" value="1"/>
</dbReference>
<dbReference type="InterPro" id="IPR016032">
    <property type="entry name" value="Sig_transdc_resp-reg_C-effctor"/>
</dbReference>
<evidence type="ECO:0000256" key="1">
    <source>
        <dbReference type="ARBA" id="ARBA00023015"/>
    </source>
</evidence>
<dbReference type="CDD" id="cd06170">
    <property type="entry name" value="LuxR_C_like"/>
    <property type="match status" value="1"/>
</dbReference>
<evidence type="ECO:0000313" key="5">
    <source>
        <dbReference type="EMBL" id="KAJ56818.1"/>
    </source>
</evidence>
<gene>
    <name evidence="5" type="ORF">ACMU_07720</name>
</gene>
<dbReference type="SUPFAM" id="SSF75516">
    <property type="entry name" value="Pheromone-binding domain of LuxR-like quorum-sensing transcription factors"/>
    <property type="match status" value="1"/>
</dbReference>
<accession>A0A037ZMN7</accession>
<dbReference type="GO" id="GO:0003677">
    <property type="term" value="F:DNA binding"/>
    <property type="evidence" value="ECO:0007669"/>
    <property type="project" value="UniProtKB-KW"/>
</dbReference>
<dbReference type="InterPro" id="IPR036388">
    <property type="entry name" value="WH-like_DNA-bd_sf"/>
</dbReference>
<dbReference type="GO" id="GO:0006355">
    <property type="term" value="P:regulation of DNA-templated transcription"/>
    <property type="evidence" value="ECO:0007669"/>
    <property type="project" value="InterPro"/>
</dbReference>
<dbReference type="InterPro" id="IPR000792">
    <property type="entry name" value="Tscrpt_reg_LuxR_C"/>
</dbReference>
<dbReference type="PANTHER" id="PTHR44688:SF16">
    <property type="entry name" value="DNA-BINDING TRANSCRIPTIONAL ACTIVATOR DEVR_DOSR"/>
    <property type="match status" value="1"/>
</dbReference>
<dbReference type="STRING" id="1454373.ACMU_07720"/>
<evidence type="ECO:0000259" key="4">
    <source>
        <dbReference type="PROSITE" id="PS50043"/>
    </source>
</evidence>
<proteinExistence type="predicted"/>
<name>A0A037ZMN7_9RHOB</name>
<dbReference type="AlphaFoldDB" id="A0A037ZMN7"/>
<dbReference type="Gene3D" id="3.30.450.80">
    <property type="entry name" value="Transcription factor LuxR-like, autoinducer-binding domain"/>
    <property type="match status" value="1"/>
</dbReference>
<dbReference type="PRINTS" id="PR00038">
    <property type="entry name" value="HTHLUXR"/>
</dbReference>
<keyword evidence="6" id="KW-1185">Reference proteome</keyword>